<keyword evidence="2" id="KW-1185">Reference proteome</keyword>
<protein>
    <submittedName>
        <fullName evidence="1">Uncharacterized protein</fullName>
    </submittedName>
</protein>
<dbReference type="AlphaFoldDB" id="A0A1H3R5K4"/>
<organism evidence="1 2">
    <name type="scientific">Geodermatophilus africanus</name>
    <dbReference type="NCBI Taxonomy" id="1137993"/>
    <lineage>
        <taxon>Bacteria</taxon>
        <taxon>Bacillati</taxon>
        <taxon>Actinomycetota</taxon>
        <taxon>Actinomycetes</taxon>
        <taxon>Geodermatophilales</taxon>
        <taxon>Geodermatophilaceae</taxon>
        <taxon>Geodermatophilus</taxon>
    </lineage>
</organism>
<accession>A0A1H3R5K4</accession>
<name>A0A1H3R5K4_9ACTN</name>
<evidence type="ECO:0000313" key="2">
    <source>
        <dbReference type="Proteomes" id="UP000198921"/>
    </source>
</evidence>
<dbReference type="Proteomes" id="UP000198921">
    <property type="component" value="Unassembled WGS sequence"/>
</dbReference>
<dbReference type="EMBL" id="FNOT01000029">
    <property type="protein sequence ID" value="SDZ20508.1"/>
    <property type="molecule type" value="Genomic_DNA"/>
</dbReference>
<proteinExistence type="predicted"/>
<dbReference type="STRING" id="1137993.SAMN05660209_05025"/>
<reference evidence="2" key="1">
    <citation type="submission" date="2016-10" db="EMBL/GenBank/DDBJ databases">
        <authorList>
            <person name="Varghese N."/>
            <person name="Submissions S."/>
        </authorList>
    </citation>
    <scope>NUCLEOTIDE SEQUENCE [LARGE SCALE GENOMIC DNA]</scope>
    <source>
        <strain evidence="2">DSM 45422</strain>
    </source>
</reference>
<sequence length="85" mass="8902">MAAERSRLLDATLLYVGTGPSPSNRRVLAFAEADRQRRVNLRTGRCDGAASRSRTVAADNGGTAADPLGHFLSLVSGPDQPGPNP</sequence>
<gene>
    <name evidence="1" type="ORF">SAMN05660209_05025</name>
</gene>
<evidence type="ECO:0000313" key="1">
    <source>
        <dbReference type="EMBL" id="SDZ20508.1"/>
    </source>
</evidence>